<dbReference type="InterPro" id="IPR012337">
    <property type="entry name" value="RNaseH-like_sf"/>
</dbReference>
<proteinExistence type="predicted"/>
<dbReference type="Pfam" id="PF09299">
    <property type="entry name" value="Mu-transpos_C"/>
    <property type="match status" value="1"/>
</dbReference>
<reference evidence="4 5" key="1">
    <citation type="submission" date="2009-02" db="EMBL/GenBank/DDBJ databases">
        <title>Sequencing of the draft genome and assembly of Lutiella nitroferrum 2002.</title>
        <authorList>
            <consortium name="US DOE Joint Genome Institute (JGI-PGF)"/>
            <person name="Lucas S."/>
            <person name="Copeland A."/>
            <person name="Lapidus A."/>
            <person name="Glavina del Rio T."/>
            <person name="Tice H."/>
            <person name="Bruce D."/>
            <person name="Goodwin L."/>
            <person name="Pitluck S."/>
            <person name="Larimer F."/>
            <person name="Land M.L."/>
            <person name="Hauser L."/>
            <person name="Coates J.D."/>
        </authorList>
    </citation>
    <scope>NUCLEOTIDE SEQUENCE [LARGE SCALE GENOMIC DNA]</scope>
    <source>
        <strain evidence="4 5">2002</strain>
    </source>
</reference>
<accession>B9Z331</accession>
<dbReference type="SUPFAM" id="SSF53098">
    <property type="entry name" value="Ribonuclease H-like"/>
    <property type="match status" value="1"/>
</dbReference>
<gene>
    <name evidence="4" type="ORF">FuraDRAFT_1744</name>
</gene>
<dbReference type="Gene3D" id="3.30.420.10">
    <property type="entry name" value="Ribonuclease H-like superfamily/Ribonuclease H"/>
    <property type="match status" value="1"/>
</dbReference>
<dbReference type="InterPro" id="IPR001584">
    <property type="entry name" value="Integrase_cat-core"/>
</dbReference>
<feature type="compositionally biased region" description="Polar residues" evidence="2">
    <location>
        <begin position="1"/>
        <end position="10"/>
    </location>
</feature>
<comment type="caution">
    <text evidence="4">The sequence shown here is derived from an EMBL/GenBank/DDBJ whole genome shotgun (WGS) entry which is preliminary data.</text>
</comment>
<dbReference type="RefSeq" id="WP_008953764.1">
    <property type="nucleotide sequence ID" value="NZ_ACIS01000004.1"/>
</dbReference>
<dbReference type="InterPro" id="IPR009004">
    <property type="entry name" value="Transposase_Mu_C"/>
</dbReference>
<feature type="coiled-coil region" evidence="1">
    <location>
        <begin position="614"/>
        <end position="641"/>
    </location>
</feature>
<organism evidence="4 5">
    <name type="scientific">Pseudogulbenkiania ferrooxidans 2002</name>
    <dbReference type="NCBI Taxonomy" id="279714"/>
    <lineage>
        <taxon>Bacteria</taxon>
        <taxon>Pseudomonadati</taxon>
        <taxon>Pseudomonadota</taxon>
        <taxon>Betaproteobacteria</taxon>
        <taxon>Neisseriales</taxon>
        <taxon>Chromobacteriaceae</taxon>
        <taxon>Pseudogulbenkiania</taxon>
    </lineage>
</organism>
<dbReference type="Proteomes" id="UP000003165">
    <property type="component" value="Unassembled WGS sequence"/>
</dbReference>
<keyword evidence="1" id="KW-0175">Coiled coil</keyword>
<feature type="region of interest" description="Disordered" evidence="2">
    <location>
        <begin position="1"/>
        <end position="27"/>
    </location>
</feature>
<dbReference type="Gene3D" id="2.30.30.130">
    <property type="entry name" value="Transposase, Mu, C-terminal"/>
    <property type="match status" value="1"/>
</dbReference>
<evidence type="ECO:0000313" key="4">
    <source>
        <dbReference type="EMBL" id="EEG08984.1"/>
    </source>
</evidence>
<dbReference type="eggNOG" id="COG2801">
    <property type="taxonomic scope" value="Bacteria"/>
</dbReference>
<evidence type="ECO:0000259" key="3">
    <source>
        <dbReference type="PROSITE" id="PS50994"/>
    </source>
</evidence>
<sequence length="764" mass="86017">MGTSSMTVGRQENPAELTEEDQQGWHSPDKQWLTLEQVAELTGLADRTVRHNCKQGKYQTKLVKANGGEQYRILASSLPEAAYQKWCQEQLARIGYQTASRMPALRPENQADMWSTDKQRLTADARKGVAALVERTMAMTGLTQQAAIASTLEQAAKGQLDTHTMKLLSCARDPRGKAGLQVDGYLLPSPRSLLRILSQVRQEVLTGDHSPLIPKVPQPSRQIPAWAKAFLAAYQVPAKPSVAAAYEVFKRDWLEHHPIGTLPSVHQVRRFLDKLGKVDKETGRKLPRELKAMKAFVRRDTSKLCPTDVYSIDGHTFDAEVEHPFHGRPFRPEITTVIDVATRMVVGISAGLKEGWMSVLSALRHGVTVHGIPAVVYVDNGSGYQNAMMKNEITGFMGRLGITVTHSIAYNSQARGVIERVQKTLWVDGLAKRMPTYMGADMDREARQVVHKLTRQEVKKRGEAMTKLLPTWNQFWAMSLEEVDGYNRRPHRSLPKVKDAQTGKSRHMTPLEAWQRAQADGFEAVTVSKDEATLLFMPEEIRVTMRGELSLFSNRYFAPELEPYTGERVRVAFDPYDAERVIVKTMEGRVICAALFEANKRDYFPTSFVEQAARKRAQARADRLQNQLEEVQAELTAGRALGFMPGETLPMDIPSSGRVIDMLEVVNEEPETPALQVAEEPMQLAGRKTCLPTDVLIDNDHDQYVYLIQHAREWTEHDATWLLEYVAGDGYEDLAERYAFFGQGWNQELEHTALAVVKQQRKTG</sequence>
<dbReference type="EMBL" id="ACIS01000004">
    <property type="protein sequence ID" value="EEG08984.1"/>
    <property type="molecule type" value="Genomic_DNA"/>
</dbReference>
<evidence type="ECO:0000256" key="2">
    <source>
        <dbReference type="SAM" id="MobiDB-lite"/>
    </source>
</evidence>
<evidence type="ECO:0000256" key="1">
    <source>
        <dbReference type="SAM" id="Coils"/>
    </source>
</evidence>
<dbReference type="GO" id="GO:0003676">
    <property type="term" value="F:nucleic acid binding"/>
    <property type="evidence" value="ECO:0007669"/>
    <property type="project" value="InterPro"/>
</dbReference>
<protein>
    <submittedName>
        <fullName evidence="4">Transposase-like Mu</fullName>
    </submittedName>
</protein>
<dbReference type="AlphaFoldDB" id="B9Z331"/>
<feature type="domain" description="Integrase catalytic" evidence="3">
    <location>
        <begin position="302"/>
        <end position="478"/>
    </location>
</feature>
<name>B9Z331_9NEIS</name>
<dbReference type="GO" id="GO:0015074">
    <property type="term" value="P:DNA integration"/>
    <property type="evidence" value="ECO:0007669"/>
    <property type="project" value="InterPro"/>
</dbReference>
<evidence type="ECO:0000313" key="5">
    <source>
        <dbReference type="Proteomes" id="UP000003165"/>
    </source>
</evidence>
<dbReference type="InterPro" id="IPR036397">
    <property type="entry name" value="RNaseH_sf"/>
</dbReference>
<dbReference type="InterPro" id="IPR015378">
    <property type="entry name" value="Transposase-like_Mu_C"/>
</dbReference>
<dbReference type="SUPFAM" id="SSF50610">
    <property type="entry name" value="mu transposase, C-terminal domain"/>
    <property type="match status" value="1"/>
</dbReference>
<keyword evidence="5" id="KW-1185">Reference proteome</keyword>
<dbReference type="PROSITE" id="PS50994">
    <property type="entry name" value="INTEGRASE"/>
    <property type="match status" value="1"/>
</dbReference>